<dbReference type="PROSITE" id="PS50030">
    <property type="entry name" value="UBA"/>
    <property type="match status" value="2"/>
</dbReference>
<dbReference type="Gene3D" id="3.30.40.10">
    <property type="entry name" value="Zinc/RING finger domain, C3HC4 (zinc finger)"/>
    <property type="match status" value="2"/>
</dbReference>
<evidence type="ECO:0000313" key="21">
    <source>
        <dbReference type="EMBL" id="KAJ1979411.1"/>
    </source>
</evidence>
<dbReference type="CDD" id="cd14386">
    <property type="entry name" value="UBA2_UBP5"/>
    <property type="match status" value="1"/>
</dbReference>
<evidence type="ECO:0000256" key="10">
    <source>
        <dbReference type="ARBA" id="ARBA00022801"/>
    </source>
</evidence>
<dbReference type="InterPro" id="IPR009060">
    <property type="entry name" value="UBA-like_sf"/>
</dbReference>
<dbReference type="PANTHER" id="PTHR21646:SF10">
    <property type="entry name" value="UBIQUITIN CARBOXYL-TERMINAL HYDROLASE 14"/>
    <property type="match status" value="1"/>
</dbReference>
<dbReference type="SMART" id="SM00165">
    <property type="entry name" value="UBA"/>
    <property type="match status" value="2"/>
</dbReference>
<feature type="domain" description="UBP-type" evidence="20">
    <location>
        <begin position="375"/>
        <end position="484"/>
    </location>
</feature>
<proteinExistence type="inferred from homology"/>
<dbReference type="SUPFAM" id="SSF57850">
    <property type="entry name" value="RING/U-box"/>
    <property type="match status" value="2"/>
</dbReference>
<organism evidence="21 22">
    <name type="scientific">Dimargaris verticillata</name>
    <dbReference type="NCBI Taxonomy" id="2761393"/>
    <lineage>
        <taxon>Eukaryota</taxon>
        <taxon>Fungi</taxon>
        <taxon>Fungi incertae sedis</taxon>
        <taxon>Zoopagomycota</taxon>
        <taxon>Kickxellomycotina</taxon>
        <taxon>Dimargaritomycetes</taxon>
        <taxon>Dimargaritales</taxon>
        <taxon>Dimargaritaceae</taxon>
        <taxon>Dimargaris</taxon>
    </lineage>
</organism>
<evidence type="ECO:0000256" key="12">
    <source>
        <dbReference type="ARBA" id="ARBA00022833"/>
    </source>
</evidence>
<evidence type="ECO:0000313" key="22">
    <source>
        <dbReference type="Proteomes" id="UP001151582"/>
    </source>
</evidence>
<gene>
    <name evidence="21" type="primary">ubp14</name>
    <name evidence="21" type="ORF">H4R34_002835</name>
</gene>
<comment type="catalytic activity">
    <reaction evidence="1">
        <text>Thiol-dependent hydrolysis of ester, thioester, amide, peptide and isopeptide bonds formed by the C-terminal Gly of ubiquitin (a 76-residue protein attached to proteins as an intracellular targeting signal).</text>
        <dbReference type="EC" id="3.4.19.12"/>
    </reaction>
</comment>
<dbReference type="PROSITE" id="PS50235">
    <property type="entry name" value="USP_3"/>
    <property type="match status" value="1"/>
</dbReference>
<dbReference type="SMART" id="SM00290">
    <property type="entry name" value="ZnF_UBP"/>
    <property type="match status" value="2"/>
</dbReference>
<evidence type="ECO:0000256" key="1">
    <source>
        <dbReference type="ARBA" id="ARBA00000707"/>
    </source>
</evidence>
<comment type="caution">
    <text evidence="21">The sequence shown here is derived from an EMBL/GenBank/DDBJ whole genome shotgun (WGS) entry which is preliminary data.</text>
</comment>
<dbReference type="InterPro" id="IPR001607">
    <property type="entry name" value="Znf_UBP"/>
</dbReference>
<protein>
    <recommendedName>
        <fullName evidence="4">Ubiquitin carboxyl-terminal hydrolase 14</fullName>
        <ecNumber evidence="3">3.4.19.12</ecNumber>
    </recommendedName>
    <alternativeName>
        <fullName evidence="13">Deubiquitinating enzyme 14</fullName>
    </alternativeName>
    <alternativeName>
        <fullName evidence="14">Ubiquitin thioesterase 14</fullName>
    </alternativeName>
    <alternativeName>
        <fullName evidence="15">Ubiquitin-specific-processing protease 14</fullName>
    </alternativeName>
</protein>
<evidence type="ECO:0000256" key="3">
    <source>
        <dbReference type="ARBA" id="ARBA00012759"/>
    </source>
</evidence>
<dbReference type="FunFam" id="1.10.8.10:FF:000086">
    <property type="entry name" value="Ubiquitin carboxyl-terminal hydrolase"/>
    <property type="match status" value="1"/>
</dbReference>
<feature type="domain" description="UBA" evidence="18">
    <location>
        <begin position="879"/>
        <end position="919"/>
    </location>
</feature>
<dbReference type="SUPFAM" id="SSF54001">
    <property type="entry name" value="Cysteine proteinases"/>
    <property type="match status" value="1"/>
</dbReference>
<dbReference type="GO" id="GO:0006508">
    <property type="term" value="P:proteolysis"/>
    <property type="evidence" value="ECO:0007669"/>
    <property type="project" value="UniProtKB-KW"/>
</dbReference>
<dbReference type="GO" id="GO:0016579">
    <property type="term" value="P:protein deubiquitination"/>
    <property type="evidence" value="ECO:0007669"/>
    <property type="project" value="InterPro"/>
</dbReference>
<dbReference type="CDD" id="cd02658">
    <property type="entry name" value="Peptidase_C19B"/>
    <property type="match status" value="1"/>
</dbReference>
<evidence type="ECO:0000256" key="13">
    <source>
        <dbReference type="ARBA" id="ARBA00029877"/>
    </source>
</evidence>
<dbReference type="Proteomes" id="UP001151582">
    <property type="component" value="Unassembled WGS sequence"/>
</dbReference>
<evidence type="ECO:0000256" key="6">
    <source>
        <dbReference type="ARBA" id="ARBA00022723"/>
    </source>
</evidence>
<dbReference type="Pfam" id="PF00627">
    <property type="entry name" value="UBA"/>
    <property type="match status" value="2"/>
</dbReference>
<keyword evidence="22" id="KW-1185">Reference proteome</keyword>
<keyword evidence="12" id="KW-0862">Zinc</keyword>
<evidence type="ECO:0000256" key="7">
    <source>
        <dbReference type="ARBA" id="ARBA00022737"/>
    </source>
</evidence>
<dbReference type="Gene3D" id="1.10.8.10">
    <property type="entry name" value="DNA helicase RuvA subunit, C-terminal domain"/>
    <property type="match status" value="2"/>
</dbReference>
<dbReference type="InterPro" id="IPR001394">
    <property type="entry name" value="Peptidase_C19_UCH"/>
</dbReference>
<dbReference type="SUPFAM" id="SSF46934">
    <property type="entry name" value="UBA-like"/>
    <property type="match status" value="1"/>
</dbReference>
<keyword evidence="10 21" id="KW-0378">Hydrolase</keyword>
<evidence type="ECO:0000256" key="4">
    <source>
        <dbReference type="ARBA" id="ARBA00014611"/>
    </source>
</evidence>
<evidence type="ECO:0000256" key="16">
    <source>
        <dbReference type="PROSITE-ProRule" id="PRU00502"/>
    </source>
</evidence>
<dbReference type="AlphaFoldDB" id="A0A9W8B3C6"/>
<feature type="region of interest" description="Disordered" evidence="17">
    <location>
        <begin position="772"/>
        <end position="812"/>
    </location>
</feature>
<dbReference type="FunFam" id="3.30.40.10:FF:000026">
    <property type="entry name" value="Ubiquitin carboxyl-terminal hydrolase"/>
    <property type="match status" value="1"/>
</dbReference>
<dbReference type="InterPro" id="IPR050185">
    <property type="entry name" value="Ub_carboxyl-term_hydrolase"/>
</dbReference>
<evidence type="ECO:0000256" key="17">
    <source>
        <dbReference type="SAM" id="MobiDB-lite"/>
    </source>
</evidence>
<dbReference type="GO" id="GO:0008270">
    <property type="term" value="F:zinc ion binding"/>
    <property type="evidence" value="ECO:0007669"/>
    <property type="project" value="UniProtKB-KW"/>
</dbReference>
<keyword evidence="7" id="KW-0677">Repeat</keyword>
<dbReference type="InterPro" id="IPR015940">
    <property type="entry name" value="UBA"/>
</dbReference>
<dbReference type="InterPro" id="IPR013083">
    <property type="entry name" value="Znf_RING/FYVE/PHD"/>
</dbReference>
<keyword evidence="11" id="KW-0788">Thiol protease</keyword>
<dbReference type="EMBL" id="JANBQB010000220">
    <property type="protein sequence ID" value="KAJ1979411.1"/>
    <property type="molecule type" value="Genomic_DNA"/>
</dbReference>
<dbReference type="InterPro" id="IPR028889">
    <property type="entry name" value="USP"/>
</dbReference>
<feature type="non-terminal residue" evidence="21">
    <location>
        <position position="1"/>
    </location>
</feature>
<dbReference type="PROSITE" id="PS50271">
    <property type="entry name" value="ZF_UBP"/>
    <property type="match status" value="1"/>
</dbReference>
<evidence type="ECO:0000256" key="9">
    <source>
        <dbReference type="ARBA" id="ARBA00022786"/>
    </source>
</evidence>
<evidence type="ECO:0000259" key="20">
    <source>
        <dbReference type="PROSITE" id="PS50271"/>
    </source>
</evidence>
<keyword evidence="6" id="KW-0479">Metal-binding</keyword>
<dbReference type="InterPro" id="IPR041432">
    <property type="entry name" value="UBP13_Znf-UBP_var"/>
</dbReference>
<dbReference type="InterPro" id="IPR038765">
    <property type="entry name" value="Papain-like_cys_pep_sf"/>
</dbReference>
<feature type="domain" description="USP" evidence="19">
    <location>
        <begin position="526"/>
        <end position="1021"/>
    </location>
</feature>
<evidence type="ECO:0000259" key="19">
    <source>
        <dbReference type="PROSITE" id="PS50235"/>
    </source>
</evidence>
<evidence type="ECO:0000256" key="5">
    <source>
        <dbReference type="ARBA" id="ARBA00022670"/>
    </source>
</evidence>
<evidence type="ECO:0000259" key="18">
    <source>
        <dbReference type="PROSITE" id="PS50030"/>
    </source>
</evidence>
<evidence type="ECO:0000256" key="2">
    <source>
        <dbReference type="ARBA" id="ARBA00009085"/>
    </source>
</evidence>
<dbReference type="Pfam" id="PF17807">
    <property type="entry name" value="zf-UBP_var"/>
    <property type="match status" value="1"/>
</dbReference>
<evidence type="ECO:0000256" key="11">
    <source>
        <dbReference type="ARBA" id="ARBA00022807"/>
    </source>
</evidence>
<reference evidence="21" key="1">
    <citation type="submission" date="2022-07" db="EMBL/GenBank/DDBJ databases">
        <title>Phylogenomic reconstructions and comparative analyses of Kickxellomycotina fungi.</title>
        <authorList>
            <person name="Reynolds N.K."/>
            <person name="Stajich J.E."/>
            <person name="Barry K."/>
            <person name="Grigoriev I.V."/>
            <person name="Crous P."/>
            <person name="Smith M.E."/>
        </authorList>
    </citation>
    <scope>NUCLEOTIDE SEQUENCE</scope>
    <source>
        <strain evidence="21">RSA 567</strain>
    </source>
</reference>
<feature type="domain" description="UBA" evidence="18">
    <location>
        <begin position="813"/>
        <end position="854"/>
    </location>
</feature>
<dbReference type="Gene3D" id="3.90.70.10">
    <property type="entry name" value="Cysteine proteinases"/>
    <property type="match status" value="2"/>
</dbReference>
<dbReference type="OrthoDB" id="361536at2759"/>
<evidence type="ECO:0000256" key="8">
    <source>
        <dbReference type="ARBA" id="ARBA00022771"/>
    </source>
</evidence>
<keyword evidence="8 16" id="KW-0863">Zinc-finger</keyword>
<comment type="similarity">
    <text evidence="2">Belongs to the peptidase C19 family.</text>
</comment>
<keyword evidence="9" id="KW-0833">Ubl conjugation pathway</keyword>
<dbReference type="PANTHER" id="PTHR21646">
    <property type="entry name" value="UBIQUITIN CARBOXYL-TERMINAL HYDROLASE"/>
    <property type="match status" value="1"/>
</dbReference>
<sequence length="1026" mass="112972">FLHDELGLTVPAPALFKKRPNKCLTLDGTNPFYPLLDAAFAQRFQNQLSKAVGAAKTGNEVPGDLGYGHDAVEHFFQHLKSLPPDVNAMALRQYLDEVSEDRAMRTDGTQPHGFTYLTALDTMNNTSLLRLAEIIGQFARYLKVAQTVPDAAPFTPADQLQVLHRFTYKYLLCQWSETKLIQWDTQLAAILKIPDKTLSADLVYSMVFADMVAMLKVQDVPGIMELHATGFSLAPQSSPTIYKDECTLCFETPDSPQGIDVCLTCFNGGCQEILRHGDLHYAKHQHPLALNIQRTPKQPNESPKPAKITKLAIQEEQLDYDRYDHRTSIHCYACQQMYAVQGAPESVAQAVTLVMITLSATKKSEIKSWEEEEPTGCSHTSSLTQTPPVDQAGLPLTQCRQCDLTANLWLCLACGYVGCGRRQFDGSGGNDHGVQHYQETGHPVSCKLGTITPEGTADIYCYACDDARVDPHLANHLATFGISVATAQKTDKSMVELQLEKNAQFDFSMTTADGHQLTPVFGPGLTGLSNLGNSCYMGAALQCVLALPAFQNRYYPMVTTHVQTCSLPPATCFFCQFAKLADGMLSGRYSHPTKAPVPSDEAHDSVRGQDGIKPHMFKQLIGGTHPEFSTMRQQDAYEFFGHLLKVTEQKERAQDHGQHDPSQEFCFQLEERLECLTCHRVRYSTQTANSLSVPIPLAANGDSTAPVTLTQCLDALTADETVDGYRCPHCQAPTQVTKRQRLATFPLVLAVHLQRFRIVNWVPRKVDTPVIVPPDPTNQETVNLEPYRGHGRQPHEEAMPEETPSAPSATTPAVNPEELAQLVSMGFPEVRCRKALINAHPNGVEVAMNWLLEHMDDPDIDDPLPEPAASVQPTAAIPTVDEGAVGMLVDMGFSRAQATRALQATDQQMERAVEWLFNHPDGGADEEIDSTPTAAAAVATTSMPTNPMVAAGDAPDATARQGMYNLASCVSHKGTSVHCGHYVAHVWHPERRHWVLFNDNKVVEAPEPPLAEAFLYFFRCTDSHST</sequence>
<dbReference type="EC" id="3.4.19.12" evidence="3"/>
<name>A0A9W8B3C6_9FUNG</name>
<dbReference type="GO" id="GO:0004843">
    <property type="term" value="F:cysteine-type deubiquitinase activity"/>
    <property type="evidence" value="ECO:0007669"/>
    <property type="project" value="UniProtKB-EC"/>
</dbReference>
<evidence type="ECO:0000256" key="14">
    <source>
        <dbReference type="ARBA" id="ARBA00029889"/>
    </source>
</evidence>
<evidence type="ECO:0000256" key="15">
    <source>
        <dbReference type="ARBA" id="ARBA00032096"/>
    </source>
</evidence>
<keyword evidence="5" id="KW-0645">Protease</keyword>
<dbReference type="Pfam" id="PF00443">
    <property type="entry name" value="UCH"/>
    <property type="match status" value="1"/>
</dbReference>
<dbReference type="Pfam" id="PF02148">
    <property type="entry name" value="zf-UBP"/>
    <property type="match status" value="1"/>
</dbReference>
<accession>A0A9W8B3C6</accession>